<accession>A0ABT3TGR2</accession>
<dbReference type="Proteomes" id="UP001143362">
    <property type="component" value="Unassembled WGS sequence"/>
</dbReference>
<dbReference type="InterPro" id="IPR016181">
    <property type="entry name" value="Acyl_CoA_acyltransferase"/>
</dbReference>
<protein>
    <submittedName>
        <fullName evidence="2">GNAT family N-acetyltransferase</fullName>
    </submittedName>
</protein>
<dbReference type="InterPro" id="IPR038740">
    <property type="entry name" value="BioF2-like_GNAT_dom"/>
</dbReference>
<dbReference type="SUPFAM" id="SSF55729">
    <property type="entry name" value="Acyl-CoA N-acyltransferases (Nat)"/>
    <property type="match status" value="1"/>
</dbReference>
<feature type="domain" description="BioF2-like acetyltransferase" evidence="1">
    <location>
        <begin position="188"/>
        <end position="331"/>
    </location>
</feature>
<dbReference type="EMBL" id="SHNN01000002">
    <property type="protein sequence ID" value="MCX2980956.1"/>
    <property type="molecule type" value="Genomic_DNA"/>
</dbReference>
<sequence>MNYQMQFYEGYARLPDKYEALLAVAAEQGLYYRREWFESLMEYYYIRGQRLRLYTVEDAQTGQPLLMMPLYLTRTDTAARGAYTLAAVSHYENYTPMCMVLDPDASNQRRELLTALFTWMGNAGDNESRTSVDVLRLAPFVTDSELGNDALEAIKNAGFAAQIYSNSYNQYEEVAGLSYADYLAGRSSNQRYNSRRRRRNLEKKGKLEFSMITGDSDPVELRDAIDDYILVAVHSWKSRESTISKFILHWMQVAAKLGYLRLGILRLDGKAIAAQFWIYSGGVGSLTRTNFREDFRDVAPGVVLSNMVIEYLLDVEHATALDLGYGDENYKGRWVQDARVYSGIMGYNPGTPRGFYTGHKNILGQPLKRMLKRGRLALQVRGAV</sequence>
<proteinExistence type="predicted"/>
<dbReference type="RefSeq" id="WP_279244972.1">
    <property type="nucleotide sequence ID" value="NZ_SHNN01000002.1"/>
</dbReference>
<evidence type="ECO:0000259" key="1">
    <source>
        <dbReference type="Pfam" id="PF13480"/>
    </source>
</evidence>
<keyword evidence="3" id="KW-1185">Reference proteome</keyword>
<organism evidence="2 3">
    <name type="scientific">Candidatus Litorirhabdus singularis</name>
    <dbReference type="NCBI Taxonomy" id="2518993"/>
    <lineage>
        <taxon>Bacteria</taxon>
        <taxon>Pseudomonadati</taxon>
        <taxon>Pseudomonadota</taxon>
        <taxon>Gammaproteobacteria</taxon>
        <taxon>Cellvibrionales</taxon>
        <taxon>Halieaceae</taxon>
        <taxon>Candidatus Litorirhabdus</taxon>
    </lineage>
</organism>
<comment type="caution">
    <text evidence="2">The sequence shown here is derived from an EMBL/GenBank/DDBJ whole genome shotgun (WGS) entry which is preliminary data.</text>
</comment>
<gene>
    <name evidence="2" type="ORF">EYC98_08780</name>
</gene>
<evidence type="ECO:0000313" key="2">
    <source>
        <dbReference type="EMBL" id="MCX2980956.1"/>
    </source>
</evidence>
<evidence type="ECO:0000313" key="3">
    <source>
        <dbReference type="Proteomes" id="UP001143362"/>
    </source>
</evidence>
<reference evidence="2" key="1">
    <citation type="submission" date="2019-02" db="EMBL/GenBank/DDBJ databases">
        <authorList>
            <person name="Li S.-H."/>
        </authorList>
    </citation>
    <scope>NUCLEOTIDE SEQUENCE</scope>
    <source>
        <strain evidence="2">IMCC14734</strain>
    </source>
</reference>
<name>A0ABT3TGR2_9GAMM</name>
<dbReference type="Pfam" id="PF13480">
    <property type="entry name" value="Acetyltransf_6"/>
    <property type="match status" value="1"/>
</dbReference>